<evidence type="ECO:0000313" key="3">
    <source>
        <dbReference type="EMBL" id="KAK7030923.1"/>
    </source>
</evidence>
<feature type="region of interest" description="Disordered" evidence="1">
    <location>
        <begin position="59"/>
        <end position="113"/>
    </location>
</feature>
<dbReference type="EMBL" id="JAYKXP010000073">
    <property type="protein sequence ID" value="KAK7030923.1"/>
    <property type="molecule type" value="Genomic_DNA"/>
</dbReference>
<accession>A0AAW0BVS0</accession>
<protein>
    <submittedName>
        <fullName evidence="2">Uncharacterized protein</fullName>
    </submittedName>
</protein>
<feature type="compositionally biased region" description="Basic and acidic residues" evidence="1">
    <location>
        <begin position="59"/>
        <end position="90"/>
    </location>
</feature>
<dbReference type="Proteomes" id="UP001383192">
    <property type="component" value="Unassembled WGS sequence"/>
</dbReference>
<organism evidence="2 4">
    <name type="scientific">Paramarasmius palmivorus</name>
    <dbReference type="NCBI Taxonomy" id="297713"/>
    <lineage>
        <taxon>Eukaryota</taxon>
        <taxon>Fungi</taxon>
        <taxon>Dikarya</taxon>
        <taxon>Basidiomycota</taxon>
        <taxon>Agaricomycotina</taxon>
        <taxon>Agaricomycetes</taxon>
        <taxon>Agaricomycetidae</taxon>
        <taxon>Agaricales</taxon>
        <taxon>Marasmiineae</taxon>
        <taxon>Marasmiaceae</taxon>
        <taxon>Paramarasmius</taxon>
    </lineage>
</organism>
<dbReference type="EMBL" id="JAYKXP010000073">
    <property type="protein sequence ID" value="KAK7030901.1"/>
    <property type="molecule type" value="Genomic_DNA"/>
</dbReference>
<proteinExistence type="predicted"/>
<sequence length="113" mass="12921">MKASNIKEIPEDIALDCVGAPLNKPENAVKRWYEGGEAAVMEREAEVKEVHKSIRVLQKQRDKKAVARGKERARQKIQALKDKLREQTKDKKGKGKAKKVVGLSGYQRRRGRW</sequence>
<evidence type="ECO:0000313" key="2">
    <source>
        <dbReference type="EMBL" id="KAK7030901.1"/>
    </source>
</evidence>
<comment type="caution">
    <text evidence="2">The sequence shown here is derived from an EMBL/GenBank/DDBJ whole genome shotgun (WGS) entry which is preliminary data.</text>
</comment>
<evidence type="ECO:0000313" key="4">
    <source>
        <dbReference type="Proteomes" id="UP001383192"/>
    </source>
</evidence>
<keyword evidence="4" id="KW-1185">Reference proteome</keyword>
<gene>
    <name evidence="2" type="ORF">VNI00_013847</name>
    <name evidence="3" type="ORF">VNI00_013869</name>
</gene>
<evidence type="ECO:0000256" key="1">
    <source>
        <dbReference type="SAM" id="MobiDB-lite"/>
    </source>
</evidence>
<reference evidence="2 4" key="1">
    <citation type="submission" date="2024-01" db="EMBL/GenBank/DDBJ databases">
        <title>A draft genome for a cacao thread blight-causing isolate of Paramarasmius palmivorus.</title>
        <authorList>
            <person name="Baruah I.K."/>
            <person name="Bukari Y."/>
            <person name="Amoako-Attah I."/>
            <person name="Meinhardt L.W."/>
            <person name="Bailey B.A."/>
            <person name="Cohen S.P."/>
        </authorList>
    </citation>
    <scope>NUCLEOTIDE SEQUENCE [LARGE SCALE GENOMIC DNA]</scope>
    <source>
        <strain evidence="2 4">GH-12</strain>
    </source>
</reference>
<name>A0AAW0BVS0_9AGAR</name>
<dbReference type="AlphaFoldDB" id="A0AAW0BVS0"/>